<dbReference type="OrthoDB" id="2578053at2"/>
<evidence type="ECO:0000259" key="2">
    <source>
        <dbReference type="Pfam" id="PF13786"/>
    </source>
</evidence>
<sequence length="377" mass="41913">MNNSREEQAMLSDAVRMHKEAQADAGGNEIRMAVQAGMERGRRRSWQGRLTRGSFIGLAAAAVAALILFFIPILHDSTPQTAGPAGTVNWGEFEKYKRLYSFDMEAATLDSAFRHGYIQPVNQSAVSGDYQITLDAVTADENRIIFLYTANVAEGQEIYNINSARIKNLATGYYLESEGQIGGHDESTGLEEKRIFYGRGVIQLDRTKPFPEQLEADFQIASMDTGKMKDLKKGVNVADVHYSPRLKVSFKLDPKFKGQQTVIVQPDVDFMLEGIAVTLEKVEISPLLIRTMIKIKNEPEITWQNRQEIFVAGYGNEIQSVTKYGTVHLGMTAGSGTYDGFERRYGSNLLDQPKSLNMILKTGTGKNAKEINVPILP</sequence>
<dbReference type="InterPro" id="IPR025436">
    <property type="entry name" value="DUF4179"/>
</dbReference>
<keyword evidence="1" id="KW-0472">Membrane</keyword>
<dbReference type="KEGG" id="pbd:PBOR_16385"/>
<evidence type="ECO:0000256" key="1">
    <source>
        <dbReference type="SAM" id="Phobius"/>
    </source>
</evidence>
<keyword evidence="4" id="KW-1185">Reference proteome</keyword>
<accession>A0A089LC05</accession>
<keyword evidence="1" id="KW-0812">Transmembrane</keyword>
<keyword evidence="1" id="KW-1133">Transmembrane helix</keyword>
<evidence type="ECO:0000313" key="3">
    <source>
        <dbReference type="EMBL" id="AIQ58342.1"/>
    </source>
</evidence>
<dbReference type="RefSeq" id="WP_042213165.1">
    <property type="nucleotide sequence ID" value="NZ_CP009285.1"/>
</dbReference>
<proteinExistence type="predicted"/>
<gene>
    <name evidence="3" type="ORF">PBOR_16385</name>
</gene>
<organism evidence="3 4">
    <name type="scientific">Paenibacillus borealis</name>
    <dbReference type="NCBI Taxonomy" id="160799"/>
    <lineage>
        <taxon>Bacteria</taxon>
        <taxon>Bacillati</taxon>
        <taxon>Bacillota</taxon>
        <taxon>Bacilli</taxon>
        <taxon>Bacillales</taxon>
        <taxon>Paenibacillaceae</taxon>
        <taxon>Paenibacillus</taxon>
    </lineage>
</organism>
<dbReference type="HOGENOM" id="CLU_741548_0_0_9"/>
<reference evidence="3" key="1">
    <citation type="submission" date="2014-08" db="EMBL/GenBank/DDBJ databases">
        <title>Comparative genomics of the Paenibacillus odorifer group.</title>
        <authorList>
            <person name="den Bakker H.C."/>
            <person name="Tsai Y.-C.Y.-C."/>
            <person name="Martin N."/>
            <person name="Korlach J."/>
            <person name="Wiedmann M."/>
        </authorList>
    </citation>
    <scope>NUCLEOTIDE SEQUENCE [LARGE SCALE GENOMIC DNA]</scope>
    <source>
        <strain evidence="3">DSM 13188</strain>
    </source>
</reference>
<dbReference type="Pfam" id="PF13786">
    <property type="entry name" value="DUF4179"/>
    <property type="match status" value="1"/>
</dbReference>
<feature type="transmembrane region" description="Helical" evidence="1">
    <location>
        <begin position="50"/>
        <end position="74"/>
    </location>
</feature>
<dbReference type="AlphaFoldDB" id="A0A089LC05"/>
<dbReference type="Gene3D" id="2.60.40.1630">
    <property type="entry name" value="bacillus anthracis domain"/>
    <property type="match status" value="1"/>
</dbReference>
<dbReference type="Proteomes" id="UP000029518">
    <property type="component" value="Chromosome"/>
</dbReference>
<evidence type="ECO:0000313" key="4">
    <source>
        <dbReference type="Proteomes" id="UP000029518"/>
    </source>
</evidence>
<dbReference type="EMBL" id="CP009285">
    <property type="protein sequence ID" value="AIQ58342.1"/>
    <property type="molecule type" value="Genomic_DNA"/>
</dbReference>
<name>A0A089LC05_PAEBO</name>
<feature type="domain" description="DUF4179" evidence="2">
    <location>
        <begin position="59"/>
        <end position="149"/>
    </location>
</feature>
<protein>
    <recommendedName>
        <fullName evidence="2">DUF4179 domain-containing protein</fullName>
    </recommendedName>
</protein>